<dbReference type="InterPro" id="IPR001878">
    <property type="entry name" value="Znf_CCHC"/>
</dbReference>
<evidence type="ECO:0000313" key="4">
    <source>
        <dbReference type="EMBL" id="KAJ4848992.1"/>
    </source>
</evidence>
<keyword evidence="1" id="KW-0862">Zinc</keyword>
<organism evidence="4 5">
    <name type="scientific">Turnera subulata</name>
    <dbReference type="NCBI Taxonomy" id="218843"/>
    <lineage>
        <taxon>Eukaryota</taxon>
        <taxon>Viridiplantae</taxon>
        <taxon>Streptophyta</taxon>
        <taxon>Embryophyta</taxon>
        <taxon>Tracheophyta</taxon>
        <taxon>Spermatophyta</taxon>
        <taxon>Magnoliopsida</taxon>
        <taxon>eudicotyledons</taxon>
        <taxon>Gunneridae</taxon>
        <taxon>Pentapetalae</taxon>
        <taxon>rosids</taxon>
        <taxon>fabids</taxon>
        <taxon>Malpighiales</taxon>
        <taxon>Passifloraceae</taxon>
        <taxon>Turnera</taxon>
    </lineage>
</organism>
<keyword evidence="5" id="KW-1185">Reference proteome</keyword>
<reference evidence="4" key="1">
    <citation type="submission" date="2022-02" db="EMBL/GenBank/DDBJ databases">
        <authorList>
            <person name="Henning P.M."/>
            <person name="McCubbin A.G."/>
            <person name="Shore J.S."/>
        </authorList>
    </citation>
    <scope>NUCLEOTIDE SEQUENCE</scope>
    <source>
        <strain evidence="4">F60SS</strain>
        <tissue evidence="4">Leaves</tissue>
    </source>
</reference>
<dbReference type="GO" id="GO:0008270">
    <property type="term" value="F:zinc ion binding"/>
    <property type="evidence" value="ECO:0007669"/>
    <property type="project" value="UniProtKB-KW"/>
</dbReference>
<keyword evidence="1" id="KW-0479">Metal-binding</keyword>
<comment type="caution">
    <text evidence="4">The sequence shown here is derived from an EMBL/GenBank/DDBJ whole genome shotgun (WGS) entry which is preliminary data.</text>
</comment>
<feature type="compositionally biased region" description="Basic and acidic residues" evidence="2">
    <location>
        <begin position="27"/>
        <end position="38"/>
    </location>
</feature>
<keyword evidence="1" id="KW-0863">Zinc-finger</keyword>
<evidence type="ECO:0000259" key="3">
    <source>
        <dbReference type="PROSITE" id="PS50158"/>
    </source>
</evidence>
<sequence>MAKGRGGVREAGRGNREARRTTRRQRREGGGVRVRDTRGEEEEGRGGGRGGRRGKEEGEGGGEAGAASGSGVPAEGWWSVAARVVLSRGGRKRKKREEKKMCAFGMKMEFHEQHKRIEEYMEPIPVIEFESEGEEPVSRESPILVGKIIANFKRFSIRTVAEALLKVRSLKKPVEVTEANDNMFVFKFTSIPEKERILAGSPWTFSGFLFCLKDWLVTVSLADLNFDVVPMWIKVQGLTPNLMTRSRASKIVSHLFMGVEEIALPVDNSPHWGDSFKMKVQVNLLNPLPTGFMNKKKGDEADWISFHYDNLGDYCYYCARVGHCEKDCPEIFEVRKQGRIRSEICGVQNLRSTRGLSTRTITCNKTGTNWQPQTRGTGRATRGSDAQERNGGRMAPDSPHGLVEDAHGSQHKATEPEFLYKPSTHDPNHLKFQEKEDICT</sequence>
<evidence type="ECO:0000256" key="1">
    <source>
        <dbReference type="PROSITE-ProRule" id="PRU00047"/>
    </source>
</evidence>
<dbReference type="InterPro" id="IPR036875">
    <property type="entry name" value="Znf_CCHC_sf"/>
</dbReference>
<evidence type="ECO:0000313" key="5">
    <source>
        <dbReference type="Proteomes" id="UP001141552"/>
    </source>
</evidence>
<feature type="region of interest" description="Disordered" evidence="2">
    <location>
        <begin position="364"/>
        <end position="440"/>
    </location>
</feature>
<dbReference type="Proteomes" id="UP001141552">
    <property type="component" value="Unassembled WGS sequence"/>
</dbReference>
<proteinExistence type="predicted"/>
<dbReference type="Pfam" id="PF14392">
    <property type="entry name" value="zf-CCHC_4"/>
    <property type="match status" value="1"/>
</dbReference>
<feature type="compositionally biased region" description="Polar residues" evidence="2">
    <location>
        <begin position="364"/>
        <end position="376"/>
    </location>
</feature>
<feature type="compositionally biased region" description="Basic and acidic residues" evidence="2">
    <location>
        <begin position="7"/>
        <end position="20"/>
    </location>
</feature>
<protein>
    <recommendedName>
        <fullName evidence="3">CCHC-type domain-containing protein</fullName>
    </recommendedName>
</protein>
<reference evidence="4" key="2">
    <citation type="journal article" date="2023" name="Plants (Basel)">
        <title>Annotation of the Turnera subulata (Passifloraceae) Draft Genome Reveals the S-Locus Evolved after the Divergence of Turneroideae from Passifloroideae in a Stepwise Manner.</title>
        <authorList>
            <person name="Henning P.M."/>
            <person name="Roalson E.H."/>
            <person name="Mir W."/>
            <person name="McCubbin A.G."/>
            <person name="Shore J.S."/>
        </authorList>
    </citation>
    <scope>NUCLEOTIDE SEQUENCE</scope>
    <source>
        <strain evidence="4">F60SS</strain>
    </source>
</reference>
<feature type="domain" description="CCHC-type" evidence="3">
    <location>
        <begin position="315"/>
        <end position="330"/>
    </location>
</feature>
<feature type="compositionally biased region" description="Basic and acidic residues" evidence="2">
    <location>
        <begin position="423"/>
        <end position="440"/>
    </location>
</feature>
<dbReference type="AlphaFoldDB" id="A0A9Q0GHN3"/>
<dbReference type="Pfam" id="PF14111">
    <property type="entry name" value="DUF4283"/>
    <property type="match status" value="1"/>
</dbReference>
<dbReference type="EMBL" id="JAKUCV010000730">
    <property type="protein sequence ID" value="KAJ4848992.1"/>
    <property type="molecule type" value="Genomic_DNA"/>
</dbReference>
<dbReference type="PANTHER" id="PTHR31286:SF178">
    <property type="entry name" value="DUF4283 DOMAIN-CONTAINING PROTEIN"/>
    <property type="match status" value="1"/>
</dbReference>
<dbReference type="GO" id="GO:0003676">
    <property type="term" value="F:nucleic acid binding"/>
    <property type="evidence" value="ECO:0007669"/>
    <property type="project" value="InterPro"/>
</dbReference>
<dbReference type="InterPro" id="IPR040256">
    <property type="entry name" value="At4g02000-like"/>
</dbReference>
<dbReference type="InterPro" id="IPR025558">
    <property type="entry name" value="DUF4283"/>
</dbReference>
<accession>A0A9Q0GHN3</accession>
<dbReference type="PANTHER" id="PTHR31286">
    <property type="entry name" value="GLYCINE-RICH CELL WALL STRUCTURAL PROTEIN 1.8-LIKE"/>
    <property type="match status" value="1"/>
</dbReference>
<feature type="compositionally biased region" description="Basic and acidic residues" evidence="2">
    <location>
        <begin position="402"/>
        <end position="415"/>
    </location>
</feature>
<feature type="region of interest" description="Disordered" evidence="2">
    <location>
        <begin position="1"/>
        <end position="72"/>
    </location>
</feature>
<evidence type="ECO:0000256" key="2">
    <source>
        <dbReference type="SAM" id="MobiDB-lite"/>
    </source>
</evidence>
<dbReference type="SUPFAM" id="SSF57756">
    <property type="entry name" value="Retrovirus zinc finger-like domains"/>
    <property type="match status" value="1"/>
</dbReference>
<dbReference type="OrthoDB" id="1750606at2759"/>
<dbReference type="InterPro" id="IPR025836">
    <property type="entry name" value="Zn_knuckle_CX2CX4HX4C"/>
</dbReference>
<name>A0A9Q0GHN3_9ROSI</name>
<gene>
    <name evidence="4" type="ORF">Tsubulata_009677</name>
</gene>
<dbReference type="PROSITE" id="PS50158">
    <property type="entry name" value="ZF_CCHC"/>
    <property type="match status" value="1"/>
</dbReference>